<accession>A0A2G5T772</accession>
<dbReference type="InterPro" id="IPR019422">
    <property type="entry name" value="7TM_GPCR_serpentine_rcpt_Srh"/>
</dbReference>
<protein>
    <recommendedName>
        <fullName evidence="5">G-protein coupled receptors family 1 profile domain-containing protein</fullName>
    </recommendedName>
</protein>
<feature type="region of interest" description="Disordered" evidence="1">
    <location>
        <begin position="438"/>
        <end position="467"/>
    </location>
</feature>
<dbReference type="Pfam" id="PF10318">
    <property type="entry name" value="7TM_GPCR_Srh"/>
    <property type="match status" value="1"/>
</dbReference>
<keyword evidence="4" id="KW-1185">Reference proteome</keyword>
<name>A0A2G5T772_9PELO</name>
<feature type="transmembrane region" description="Helical" evidence="2">
    <location>
        <begin position="178"/>
        <end position="194"/>
    </location>
</feature>
<dbReference type="InterPro" id="IPR019428">
    <property type="entry name" value="7TM_GPCR_serpentine_rcpt_Str"/>
</dbReference>
<sequence length="467" mass="54685">MTTLLYFVPAFFELPNQDKVFMDLKKILPCNIQQFYDNRKVFILTLDSATPLYCVFFFNLFTLGQCLIFFTTTLIKLIRQSRNKALAASQRTLKMRRKLVMAIVIQTLCPCILISIPMEYLITSTYLNHYDQSLNRLVMIFFALHGIFATLTMVFIHQPYRETTLGSVYWIFRWTRKARKNVHMLNTGALYFTLSRPLNANLDISKILLAVYTWFYAFTISLLAVLFIYRYLAVFNQKHLKFFRGFSMLIWFSYCSFFGFQYSIGTYTFMTFDDISFAYFRDEVPLRYNMTLAEIPAMGIVAYDPVDGSIRWWNVMCLLNIFTIMAIQYTIMICCGLKMHWEMEDKIKYYSPALRRHHQQFFKTLVIQISAPTMTLFAPLVFIVCLPMFNMEIDMSVGVLICSFTMYPAIDALIVMYVVSDYRKIALKLLKSVTRKMRKPFKSPKSGTKSVAKRPEPMSTSTQVANE</sequence>
<evidence type="ECO:0000256" key="2">
    <source>
        <dbReference type="SAM" id="Phobius"/>
    </source>
</evidence>
<feature type="transmembrane region" description="Helical" evidence="2">
    <location>
        <begin position="365"/>
        <end position="389"/>
    </location>
</feature>
<dbReference type="PANTHER" id="PTHR46000">
    <property type="entry name" value="SEVEN TM RECEPTOR-RELATED"/>
    <property type="match status" value="1"/>
</dbReference>
<feature type="transmembrane region" description="Helical" evidence="2">
    <location>
        <begin position="245"/>
        <end position="264"/>
    </location>
</feature>
<feature type="transmembrane region" description="Helical" evidence="2">
    <location>
        <begin position="395"/>
        <end position="419"/>
    </location>
</feature>
<dbReference type="PANTHER" id="PTHR46000:SF9">
    <property type="entry name" value="SEVEN TM RECEPTOR"/>
    <property type="match status" value="1"/>
</dbReference>
<dbReference type="EMBL" id="PDUG01000005">
    <property type="protein sequence ID" value="PIC23029.1"/>
    <property type="molecule type" value="Genomic_DNA"/>
</dbReference>
<reference evidence="4" key="1">
    <citation type="submission" date="2017-10" db="EMBL/GenBank/DDBJ databases">
        <title>Rapid genome shrinkage in a self-fertile nematode reveals novel sperm competition proteins.</title>
        <authorList>
            <person name="Yin D."/>
            <person name="Schwarz E.M."/>
            <person name="Thomas C.G."/>
            <person name="Felde R.L."/>
            <person name="Korf I.F."/>
            <person name="Cutter A.D."/>
            <person name="Schartner C.M."/>
            <person name="Ralston E.J."/>
            <person name="Meyer B.J."/>
            <person name="Haag E.S."/>
        </authorList>
    </citation>
    <scope>NUCLEOTIDE SEQUENCE [LARGE SCALE GENOMIC DNA]</scope>
    <source>
        <strain evidence="4">JU1422</strain>
    </source>
</reference>
<dbReference type="OrthoDB" id="5818592at2759"/>
<keyword evidence="2" id="KW-1133">Transmembrane helix</keyword>
<feature type="transmembrane region" description="Helical" evidence="2">
    <location>
        <begin position="99"/>
        <end position="118"/>
    </location>
</feature>
<feature type="transmembrane region" description="Helical" evidence="2">
    <location>
        <begin position="214"/>
        <end position="233"/>
    </location>
</feature>
<dbReference type="Proteomes" id="UP000230233">
    <property type="component" value="Chromosome V"/>
</dbReference>
<dbReference type="Pfam" id="PF10326">
    <property type="entry name" value="7TM_GPCR_Str"/>
    <property type="match status" value="1"/>
</dbReference>
<feature type="compositionally biased region" description="Polar residues" evidence="1">
    <location>
        <begin position="458"/>
        <end position="467"/>
    </location>
</feature>
<feature type="transmembrane region" description="Helical" evidence="2">
    <location>
        <begin position="56"/>
        <end position="78"/>
    </location>
</feature>
<evidence type="ECO:0008006" key="5">
    <source>
        <dbReference type="Google" id="ProtNLM"/>
    </source>
</evidence>
<gene>
    <name evidence="3" type="primary">Cnig_chr_V.g16869</name>
    <name evidence="3" type="ORF">B9Z55_016869</name>
</gene>
<feature type="transmembrane region" description="Helical" evidence="2">
    <location>
        <begin position="312"/>
        <end position="337"/>
    </location>
</feature>
<dbReference type="SUPFAM" id="SSF81321">
    <property type="entry name" value="Family A G protein-coupled receptor-like"/>
    <property type="match status" value="1"/>
</dbReference>
<proteinExistence type="predicted"/>
<keyword evidence="2" id="KW-0472">Membrane</keyword>
<dbReference type="AlphaFoldDB" id="A0A2G5T772"/>
<evidence type="ECO:0000256" key="1">
    <source>
        <dbReference type="SAM" id="MobiDB-lite"/>
    </source>
</evidence>
<feature type="transmembrane region" description="Helical" evidence="2">
    <location>
        <begin position="138"/>
        <end position="157"/>
    </location>
</feature>
<organism evidence="3 4">
    <name type="scientific">Caenorhabditis nigoni</name>
    <dbReference type="NCBI Taxonomy" id="1611254"/>
    <lineage>
        <taxon>Eukaryota</taxon>
        <taxon>Metazoa</taxon>
        <taxon>Ecdysozoa</taxon>
        <taxon>Nematoda</taxon>
        <taxon>Chromadorea</taxon>
        <taxon>Rhabditida</taxon>
        <taxon>Rhabditina</taxon>
        <taxon>Rhabditomorpha</taxon>
        <taxon>Rhabditoidea</taxon>
        <taxon>Rhabditidae</taxon>
        <taxon>Peloderinae</taxon>
        <taxon>Caenorhabditis</taxon>
    </lineage>
</organism>
<evidence type="ECO:0000313" key="3">
    <source>
        <dbReference type="EMBL" id="PIC23029.1"/>
    </source>
</evidence>
<evidence type="ECO:0000313" key="4">
    <source>
        <dbReference type="Proteomes" id="UP000230233"/>
    </source>
</evidence>
<comment type="caution">
    <text evidence="3">The sequence shown here is derived from an EMBL/GenBank/DDBJ whole genome shotgun (WGS) entry which is preliminary data.</text>
</comment>
<dbReference type="STRING" id="1611254.A0A2G5T772"/>
<keyword evidence="2" id="KW-0812">Transmembrane</keyword>